<dbReference type="SFLD" id="SFLDG01212">
    <property type="entry name" value="Phytoene_synthase_like"/>
    <property type="match status" value="1"/>
</dbReference>
<protein>
    <submittedName>
        <fullName evidence="3">Phytoene synthase</fullName>
    </submittedName>
</protein>
<dbReference type="InterPro" id="IPR002060">
    <property type="entry name" value="Squ/phyt_synthse"/>
</dbReference>
<keyword evidence="2" id="KW-0808">Transferase</keyword>
<dbReference type="InterPro" id="IPR044843">
    <property type="entry name" value="Trans_IPPS_bact-type"/>
</dbReference>
<sequence length="345" mass="38103">MGELDGIDPALHDAYAICRDLNAEHGKTYFLATRLLPADKRAAVHALYGFARMVDDIVDVDVDSADVELPELPEDAQFTANDSDSTIDREASAKVDVLEHHVRAALNGGALGRSKSDRVLRALVDTTERYAIPHEYFYAFFHSMRMDIPGTPMFRSRYRTMDQLTEYMYGSAAVIGLEMLPILGTAVDRRVAEGPAAALGEAFQLTNFIRDMGEDLDRDRIYLPTDELAAFGVDEGLLHHCRETGRTDARLERALAHLIAHTRAVYRTAEPGIDMLDPAVRPGMRTALTLYGDILREVEDGGYRVLHQRARVGGLRRLSVAAPGLASAGWTSARGKLRRPSPARA</sequence>
<dbReference type="GO" id="GO:0016117">
    <property type="term" value="P:carotenoid biosynthetic process"/>
    <property type="evidence" value="ECO:0007669"/>
    <property type="project" value="UniProtKB-ARBA"/>
</dbReference>
<dbReference type="InterPro" id="IPR008949">
    <property type="entry name" value="Isoprenoid_synthase_dom_sf"/>
</dbReference>
<reference evidence="3 4" key="1">
    <citation type="submission" date="2016-03" db="EMBL/GenBank/DDBJ databases">
        <title>Genome sequence of Rhodococcus kyotonensis KB10.</title>
        <authorList>
            <person name="Jeong H."/>
            <person name="Hong C.E."/>
            <person name="Jo S.H."/>
            <person name="Park J.M."/>
        </authorList>
    </citation>
    <scope>NUCLEOTIDE SEQUENCE [LARGE SCALE GENOMIC DNA]</scope>
    <source>
        <strain evidence="3 4">KB10</strain>
    </source>
</reference>
<dbReference type="InterPro" id="IPR033904">
    <property type="entry name" value="Trans_IPPS_HH"/>
</dbReference>
<dbReference type="PROSITE" id="PS01044">
    <property type="entry name" value="SQUALEN_PHYTOEN_SYN_1"/>
    <property type="match status" value="1"/>
</dbReference>
<keyword evidence="4" id="KW-1185">Reference proteome</keyword>
<dbReference type="AlphaFoldDB" id="A0A177YPD4"/>
<organism evidence="3 4">
    <name type="scientific">Rhodococcoides kyotonense</name>
    <dbReference type="NCBI Taxonomy" id="398843"/>
    <lineage>
        <taxon>Bacteria</taxon>
        <taxon>Bacillati</taxon>
        <taxon>Actinomycetota</taxon>
        <taxon>Actinomycetes</taxon>
        <taxon>Mycobacteriales</taxon>
        <taxon>Nocardiaceae</taxon>
        <taxon>Rhodococcoides</taxon>
    </lineage>
</organism>
<dbReference type="CDD" id="cd00683">
    <property type="entry name" value="Trans_IPPS_HH"/>
    <property type="match status" value="1"/>
</dbReference>
<dbReference type="GO" id="GO:0051996">
    <property type="term" value="F:squalene synthase [NAD(P)H] activity"/>
    <property type="evidence" value="ECO:0007669"/>
    <property type="project" value="InterPro"/>
</dbReference>
<comment type="pathway">
    <text evidence="1">Carotenoid biosynthesis; phytoene biosynthesis.</text>
</comment>
<evidence type="ECO:0000256" key="2">
    <source>
        <dbReference type="ARBA" id="ARBA00022679"/>
    </source>
</evidence>
<dbReference type="UniPathway" id="UPA00799"/>
<evidence type="ECO:0000313" key="4">
    <source>
        <dbReference type="Proteomes" id="UP000077519"/>
    </source>
</evidence>
<dbReference type="SFLD" id="SFLDG01018">
    <property type="entry name" value="Squalene/Phytoene_Synthase_Lik"/>
    <property type="match status" value="1"/>
</dbReference>
<gene>
    <name evidence="3" type="ORF">A3K89_00935</name>
</gene>
<evidence type="ECO:0000313" key="3">
    <source>
        <dbReference type="EMBL" id="OAK57405.1"/>
    </source>
</evidence>
<dbReference type="RefSeq" id="WP_068420657.1">
    <property type="nucleotide sequence ID" value="NZ_LVHI01000001.1"/>
</dbReference>
<dbReference type="Pfam" id="PF00494">
    <property type="entry name" value="SQS_PSY"/>
    <property type="match status" value="1"/>
</dbReference>
<dbReference type="SUPFAM" id="SSF48576">
    <property type="entry name" value="Terpenoid synthases"/>
    <property type="match status" value="1"/>
</dbReference>
<dbReference type="InterPro" id="IPR019845">
    <property type="entry name" value="Squalene/phytoene_synthase_CS"/>
</dbReference>
<dbReference type="SFLD" id="SFLDS00005">
    <property type="entry name" value="Isoprenoid_Synthase_Type_I"/>
    <property type="match status" value="1"/>
</dbReference>
<dbReference type="Gene3D" id="1.10.600.10">
    <property type="entry name" value="Farnesyl Diphosphate Synthase"/>
    <property type="match status" value="1"/>
</dbReference>
<comment type="caution">
    <text evidence="3">The sequence shown here is derived from an EMBL/GenBank/DDBJ whole genome shotgun (WGS) entry which is preliminary data.</text>
</comment>
<proteinExistence type="predicted"/>
<accession>A0A177YPD4</accession>
<dbReference type="PANTHER" id="PTHR31480">
    <property type="entry name" value="BIFUNCTIONAL LYCOPENE CYCLASE/PHYTOENE SYNTHASE"/>
    <property type="match status" value="1"/>
</dbReference>
<name>A0A177YPD4_9NOCA</name>
<evidence type="ECO:0000256" key="1">
    <source>
        <dbReference type="ARBA" id="ARBA00004684"/>
    </source>
</evidence>
<dbReference type="EMBL" id="LVHI01000001">
    <property type="protein sequence ID" value="OAK57405.1"/>
    <property type="molecule type" value="Genomic_DNA"/>
</dbReference>
<dbReference type="GO" id="GO:0004311">
    <property type="term" value="F:geranylgeranyl diphosphate synthase activity"/>
    <property type="evidence" value="ECO:0007669"/>
    <property type="project" value="InterPro"/>
</dbReference>
<dbReference type="Proteomes" id="UP000077519">
    <property type="component" value="Unassembled WGS sequence"/>
</dbReference>
<dbReference type="PROSITE" id="PS01045">
    <property type="entry name" value="SQUALEN_PHYTOEN_SYN_2"/>
    <property type="match status" value="1"/>
</dbReference>